<accession>A0A940XS57</accession>
<reference evidence="1 2" key="1">
    <citation type="submission" date="2021-04" db="EMBL/GenBank/DDBJ databases">
        <authorList>
            <person name="Tang X."/>
            <person name="Zhou X."/>
            <person name="Chen X."/>
            <person name="Cernava T."/>
            <person name="Zhang C."/>
        </authorList>
    </citation>
    <scope>NUCLEOTIDE SEQUENCE [LARGE SCALE GENOMIC DNA]</scope>
    <source>
        <strain evidence="1 2">BH-SS-21</strain>
    </source>
</reference>
<gene>
    <name evidence="1" type="ORF">J8N05_10080</name>
</gene>
<evidence type="ECO:0000313" key="2">
    <source>
        <dbReference type="Proteomes" id="UP000677413"/>
    </source>
</evidence>
<dbReference type="PANTHER" id="PTHR34613:SF1">
    <property type="entry name" value="SLL6017 PROTEIN"/>
    <property type="match status" value="1"/>
</dbReference>
<evidence type="ECO:0000313" key="1">
    <source>
        <dbReference type="EMBL" id="MBQ0848558.1"/>
    </source>
</evidence>
<organism evidence="1 2">
    <name type="scientific">Streptomyces liliiviolaceus</name>
    <dbReference type="NCBI Taxonomy" id="2823109"/>
    <lineage>
        <taxon>Bacteria</taxon>
        <taxon>Bacillati</taxon>
        <taxon>Actinomycetota</taxon>
        <taxon>Actinomycetes</taxon>
        <taxon>Kitasatosporales</taxon>
        <taxon>Streptomycetaceae</taxon>
        <taxon>Streptomyces</taxon>
    </lineage>
</organism>
<protein>
    <recommendedName>
        <fullName evidence="3">Transposase (putative) YhgA-like domain-containing protein</fullName>
    </recommendedName>
</protein>
<evidence type="ECO:0008006" key="3">
    <source>
        <dbReference type="Google" id="ProtNLM"/>
    </source>
</evidence>
<name>A0A940XS57_9ACTN</name>
<dbReference type="EMBL" id="JAGPYQ010000001">
    <property type="protein sequence ID" value="MBQ0848558.1"/>
    <property type="molecule type" value="Genomic_DNA"/>
</dbReference>
<dbReference type="PANTHER" id="PTHR34613">
    <property type="entry name" value="SLL0800 PROTEIN"/>
    <property type="match status" value="1"/>
</dbReference>
<keyword evidence="2" id="KW-1185">Reference proteome</keyword>
<comment type="caution">
    <text evidence="1">The sequence shown here is derived from an EMBL/GenBank/DDBJ whole genome shotgun (WGS) entry which is preliminary data.</text>
</comment>
<dbReference type="AlphaFoldDB" id="A0A940XS57"/>
<dbReference type="Proteomes" id="UP000677413">
    <property type="component" value="Unassembled WGS sequence"/>
</dbReference>
<proteinExistence type="predicted"/>
<sequence>MHRIFQERPEILGPVFGVLGVPFAAKATVDAVTTDVTEARPLERRVDTVLRIGPSDGEDFLLAIESQSGKNKEKAASWAYYVAYLQSKFGLPVLLVVVCQDRATAKWAVGPFDCGTRGWTAQRTYPLVAGPDNLPVITDARTASKNLALSVLSAVAHASGPQGSAILKAIARAVQELHQTDPVTAGYFAEFLDITLGNSPAGDQWRKDMSFVSYFPGRGTVRETAYLEGKAEGKAEGEAKGILSVLEVRGIPVPESVRERITTCIDLGQMDAWLQRSRTVERVEDLFTEDLEVPPSTPGQG</sequence>